<gene>
    <name evidence="7" type="ORF">METZ01_LOCUS94750</name>
</gene>
<proteinExistence type="inferred from homology"/>
<evidence type="ECO:0000256" key="4">
    <source>
        <dbReference type="ARBA" id="ARBA00023002"/>
    </source>
</evidence>
<keyword evidence="5" id="KW-0408">Iron</keyword>
<dbReference type="EMBL" id="UINC01009340">
    <property type="protein sequence ID" value="SVA41896.1"/>
    <property type="molecule type" value="Genomic_DNA"/>
</dbReference>
<keyword evidence="3" id="KW-0223">Dioxygenase</keyword>
<keyword evidence="2" id="KW-0479">Metal-binding</keyword>
<comment type="similarity">
    <text evidence="1">Belongs to the TfdA dioxygenase family.</text>
</comment>
<dbReference type="GO" id="GO:0005737">
    <property type="term" value="C:cytoplasm"/>
    <property type="evidence" value="ECO:0007669"/>
    <property type="project" value="TreeGrafter"/>
</dbReference>
<dbReference type="AlphaFoldDB" id="A0A381VNJ3"/>
<dbReference type="InterPro" id="IPR042098">
    <property type="entry name" value="TauD-like_sf"/>
</dbReference>
<dbReference type="PANTHER" id="PTHR30468:SF1">
    <property type="entry name" value="ALPHA-KETOGLUTARATE-DEPENDENT SULFONATE DIOXYGENASE"/>
    <property type="match status" value="1"/>
</dbReference>
<dbReference type="InterPro" id="IPR003819">
    <property type="entry name" value="TauD/TfdA-like"/>
</dbReference>
<feature type="domain" description="TauD/TfdA-like" evidence="6">
    <location>
        <begin position="8"/>
        <end position="278"/>
    </location>
</feature>
<evidence type="ECO:0000313" key="7">
    <source>
        <dbReference type="EMBL" id="SVA41896.1"/>
    </source>
</evidence>
<dbReference type="PANTHER" id="PTHR30468">
    <property type="entry name" value="ALPHA-KETOGLUTARATE-DEPENDENT SULFONATE DIOXYGENASE"/>
    <property type="match status" value="1"/>
</dbReference>
<dbReference type="GO" id="GO:0016706">
    <property type="term" value="F:2-oxoglutarate-dependent dioxygenase activity"/>
    <property type="evidence" value="ECO:0007669"/>
    <property type="project" value="TreeGrafter"/>
</dbReference>
<keyword evidence="4" id="KW-0560">Oxidoreductase</keyword>
<reference evidence="7" key="1">
    <citation type="submission" date="2018-05" db="EMBL/GenBank/DDBJ databases">
        <authorList>
            <person name="Lanie J.A."/>
            <person name="Ng W.-L."/>
            <person name="Kazmierczak K.M."/>
            <person name="Andrzejewski T.M."/>
            <person name="Davidsen T.M."/>
            <person name="Wayne K.J."/>
            <person name="Tettelin H."/>
            <person name="Glass J.I."/>
            <person name="Rusch D."/>
            <person name="Podicherti R."/>
            <person name="Tsui H.-C.T."/>
            <person name="Winkler M.E."/>
        </authorList>
    </citation>
    <scope>NUCLEOTIDE SEQUENCE</scope>
</reference>
<evidence type="ECO:0000256" key="2">
    <source>
        <dbReference type="ARBA" id="ARBA00022723"/>
    </source>
</evidence>
<dbReference type="SUPFAM" id="SSF51197">
    <property type="entry name" value="Clavaminate synthase-like"/>
    <property type="match status" value="1"/>
</dbReference>
<dbReference type="InterPro" id="IPR051323">
    <property type="entry name" value="AtsK-like"/>
</dbReference>
<evidence type="ECO:0000256" key="5">
    <source>
        <dbReference type="ARBA" id="ARBA00023004"/>
    </source>
</evidence>
<organism evidence="7">
    <name type="scientific">marine metagenome</name>
    <dbReference type="NCBI Taxonomy" id="408172"/>
    <lineage>
        <taxon>unclassified sequences</taxon>
        <taxon>metagenomes</taxon>
        <taxon>ecological metagenomes</taxon>
    </lineage>
</organism>
<dbReference type="GO" id="GO:0046872">
    <property type="term" value="F:metal ion binding"/>
    <property type="evidence" value="ECO:0007669"/>
    <property type="project" value="UniProtKB-KW"/>
</dbReference>
<name>A0A381VNJ3_9ZZZZ</name>
<sequence length="287" mass="33049">MKEYTHIEVQPLSAHLGAEIKGVDITKPLKQVVVKEIKKAWQQHLVLFFQDQELKPEQHISFAQYFGEPQKPGFVPTLKEFPYIRHQEFNKNPDKKMTKIGGANLIWHHDDSFWELPSKGSILHALDVPKVGGDTLFASMIAAYDALSGEMKSIVDNLTCYHDVTFQARDAIIEDLGIQTLERIRKENPPVEHPLVVTQPNTGKKALYIDEMHASPIKGMHPEESKYLLEFLYRHTSKPEFQCRIQWKINAVIMWDNLCVKHRGVHDFGTAHREMQRVALVGDQRPQ</sequence>
<accession>A0A381VNJ3</accession>
<evidence type="ECO:0000259" key="6">
    <source>
        <dbReference type="Pfam" id="PF02668"/>
    </source>
</evidence>
<evidence type="ECO:0000256" key="1">
    <source>
        <dbReference type="ARBA" id="ARBA00005896"/>
    </source>
</evidence>
<protein>
    <recommendedName>
        <fullName evidence="6">TauD/TfdA-like domain-containing protein</fullName>
    </recommendedName>
</protein>
<dbReference type="Gene3D" id="3.60.130.10">
    <property type="entry name" value="Clavaminate synthase-like"/>
    <property type="match status" value="1"/>
</dbReference>
<evidence type="ECO:0000256" key="3">
    <source>
        <dbReference type="ARBA" id="ARBA00022964"/>
    </source>
</evidence>
<dbReference type="Pfam" id="PF02668">
    <property type="entry name" value="TauD"/>
    <property type="match status" value="1"/>
</dbReference>